<dbReference type="InterPro" id="IPR036259">
    <property type="entry name" value="MFS_trans_sf"/>
</dbReference>
<name>A0A0K1JPP8_9MICO</name>
<feature type="transmembrane region" description="Helical" evidence="5">
    <location>
        <begin position="405"/>
        <end position="426"/>
    </location>
</feature>
<dbReference type="STRING" id="571913.VV02_06325"/>
<feature type="transmembrane region" description="Helical" evidence="5">
    <location>
        <begin position="12"/>
        <end position="35"/>
    </location>
</feature>
<evidence type="ECO:0000256" key="4">
    <source>
        <dbReference type="ARBA" id="ARBA00023136"/>
    </source>
</evidence>
<dbReference type="KEGG" id="lmoi:VV02_06325"/>
<dbReference type="GO" id="GO:0022857">
    <property type="term" value="F:transmembrane transporter activity"/>
    <property type="evidence" value="ECO:0007669"/>
    <property type="project" value="InterPro"/>
</dbReference>
<feature type="transmembrane region" description="Helical" evidence="5">
    <location>
        <begin position="173"/>
        <end position="192"/>
    </location>
</feature>
<feature type="transmembrane region" description="Helical" evidence="5">
    <location>
        <begin position="432"/>
        <end position="452"/>
    </location>
</feature>
<evidence type="ECO:0000256" key="1">
    <source>
        <dbReference type="ARBA" id="ARBA00004651"/>
    </source>
</evidence>
<keyword evidence="3 5" id="KW-1133">Transmembrane helix</keyword>
<feature type="transmembrane region" description="Helical" evidence="5">
    <location>
        <begin position="55"/>
        <end position="78"/>
    </location>
</feature>
<feature type="domain" description="Major facilitator superfamily (MFS) profile" evidence="6">
    <location>
        <begin position="14"/>
        <end position="459"/>
    </location>
</feature>
<dbReference type="InterPro" id="IPR011701">
    <property type="entry name" value="MFS"/>
</dbReference>
<dbReference type="Pfam" id="PF07690">
    <property type="entry name" value="MFS_1"/>
    <property type="match status" value="1"/>
</dbReference>
<dbReference type="PROSITE" id="PS50850">
    <property type="entry name" value="MFS"/>
    <property type="match status" value="1"/>
</dbReference>
<reference evidence="7 8" key="1">
    <citation type="submission" date="2015-03" db="EMBL/GenBank/DDBJ databases">
        <title>Luteipulveratus halotolerans sp. nov., a novel actinobacterium (Dermacoccaceae) from Sarawak, Malaysia.</title>
        <authorList>
            <person name="Juboi H."/>
            <person name="Basik A."/>
            <person name="Shamsul S.S."/>
            <person name="Arnold P."/>
            <person name="Schmitt E.K."/>
            <person name="Sanglier J.-J."/>
            <person name="Yeo T."/>
        </authorList>
    </citation>
    <scope>NUCLEOTIDE SEQUENCE [LARGE SCALE GENOMIC DNA]</scope>
    <source>
        <strain evidence="7 8">MN07-A0370</strain>
    </source>
</reference>
<evidence type="ECO:0000259" key="6">
    <source>
        <dbReference type="PROSITE" id="PS50850"/>
    </source>
</evidence>
<feature type="transmembrane region" description="Helical" evidence="5">
    <location>
        <begin position="145"/>
        <end position="167"/>
    </location>
</feature>
<protein>
    <recommendedName>
        <fullName evidence="6">Major facilitator superfamily (MFS) profile domain-containing protein</fullName>
    </recommendedName>
</protein>
<sequence>MPGSPGSPAAPARLLSAAYLPFAVGAVSLVTLGAFENRATGTVLPVVAHELDGLALFGAASAAPMITYVVATAIAGALSDRGGPTRVLRIGAATFAVGQLLASLAPTMVVFVLGRLLSGFAEAFLDIGLTVLIARALPESLRAKVFATFAAAWVLPSLLGPSIAGLIADHVGWRAVFLLAVILLVPSFALLVPSMRRTPVEPLGTWSDRQRTVARSAAGAAALLAVLTATGSAAGTTWAVVALAAMLAALTSLVLLVRRVLPSGTLTGSTGIPAVTASRGLAAAAFGTAGSFLPLMLTTTRGLSPALAGITLTLTGVFWATGSFVHSLDVVQARLAPTLRLRIGFGAITTGLIGPALIAIDVLPLVPGLALWALSGLGMGVVSPTLSTQMLALSKHGDEGANSAASNMAASLAGAVGAAVGGALIATQADDLAGWVFTAIIGVAVLMGALGFRFAPQAGVRPPAPVD</sequence>
<organism evidence="7 8">
    <name type="scientific">Luteipulveratus mongoliensis</name>
    <dbReference type="NCBI Taxonomy" id="571913"/>
    <lineage>
        <taxon>Bacteria</taxon>
        <taxon>Bacillati</taxon>
        <taxon>Actinomycetota</taxon>
        <taxon>Actinomycetes</taxon>
        <taxon>Micrococcales</taxon>
        <taxon>Dermacoccaceae</taxon>
        <taxon>Luteipulveratus</taxon>
    </lineage>
</organism>
<dbReference type="PANTHER" id="PTHR23501:SF154">
    <property type="entry name" value="MULTIDRUG-EFFLUX TRANSPORTER RV1634-RELATED"/>
    <property type="match status" value="1"/>
</dbReference>
<feature type="transmembrane region" description="Helical" evidence="5">
    <location>
        <begin position="213"/>
        <end position="232"/>
    </location>
</feature>
<keyword evidence="2 5" id="KW-0812">Transmembrane</keyword>
<evidence type="ECO:0000313" key="7">
    <source>
        <dbReference type="EMBL" id="AKU18686.1"/>
    </source>
</evidence>
<keyword evidence="8" id="KW-1185">Reference proteome</keyword>
<evidence type="ECO:0000256" key="3">
    <source>
        <dbReference type="ARBA" id="ARBA00022989"/>
    </source>
</evidence>
<comment type="subcellular location">
    <subcellularLocation>
        <location evidence="1">Cell membrane</location>
        <topology evidence="1">Multi-pass membrane protein</topology>
    </subcellularLocation>
</comment>
<evidence type="ECO:0000256" key="2">
    <source>
        <dbReference type="ARBA" id="ARBA00022692"/>
    </source>
</evidence>
<keyword evidence="4 5" id="KW-0472">Membrane</keyword>
<dbReference type="EMBL" id="CP011112">
    <property type="protein sequence ID" value="AKU18686.1"/>
    <property type="molecule type" value="Genomic_DNA"/>
</dbReference>
<proteinExistence type="predicted"/>
<dbReference type="GO" id="GO:0005886">
    <property type="term" value="C:plasma membrane"/>
    <property type="evidence" value="ECO:0007669"/>
    <property type="project" value="UniProtKB-SubCell"/>
</dbReference>
<feature type="transmembrane region" description="Helical" evidence="5">
    <location>
        <begin position="278"/>
        <end position="297"/>
    </location>
</feature>
<gene>
    <name evidence="7" type="ORF">VV02_06325</name>
</gene>
<dbReference type="Proteomes" id="UP000066480">
    <property type="component" value="Chromosome"/>
</dbReference>
<accession>A0A0K1JPP8</accession>
<feature type="transmembrane region" description="Helical" evidence="5">
    <location>
        <begin position="238"/>
        <end position="257"/>
    </location>
</feature>
<feature type="transmembrane region" description="Helical" evidence="5">
    <location>
        <begin position="303"/>
        <end position="322"/>
    </location>
</feature>
<dbReference type="SUPFAM" id="SSF103473">
    <property type="entry name" value="MFS general substrate transporter"/>
    <property type="match status" value="1"/>
</dbReference>
<evidence type="ECO:0000256" key="5">
    <source>
        <dbReference type="SAM" id="Phobius"/>
    </source>
</evidence>
<feature type="transmembrane region" description="Helical" evidence="5">
    <location>
        <begin position="90"/>
        <end position="113"/>
    </location>
</feature>
<feature type="transmembrane region" description="Helical" evidence="5">
    <location>
        <begin position="119"/>
        <end position="138"/>
    </location>
</feature>
<evidence type="ECO:0000313" key="8">
    <source>
        <dbReference type="Proteomes" id="UP000066480"/>
    </source>
</evidence>
<dbReference type="PATRIC" id="fig|571913.6.peg.1290"/>
<dbReference type="InterPro" id="IPR020846">
    <property type="entry name" value="MFS_dom"/>
</dbReference>
<feature type="transmembrane region" description="Helical" evidence="5">
    <location>
        <begin position="343"/>
        <end position="363"/>
    </location>
</feature>
<dbReference type="AlphaFoldDB" id="A0A0K1JPP8"/>
<dbReference type="Gene3D" id="1.20.1250.20">
    <property type="entry name" value="MFS general substrate transporter like domains"/>
    <property type="match status" value="2"/>
</dbReference>
<dbReference type="PANTHER" id="PTHR23501">
    <property type="entry name" value="MAJOR FACILITATOR SUPERFAMILY"/>
    <property type="match status" value="1"/>
</dbReference>